<gene>
    <name evidence="1" type="ORF">ACHAW5_000762</name>
</gene>
<dbReference type="EMBL" id="JALLAZ020000158">
    <property type="protein sequence ID" value="KAL3802136.1"/>
    <property type="molecule type" value="Genomic_DNA"/>
</dbReference>
<reference evidence="1 2" key="1">
    <citation type="submission" date="2024-10" db="EMBL/GenBank/DDBJ databases">
        <title>Updated reference genomes for cyclostephanoid diatoms.</title>
        <authorList>
            <person name="Roberts W.R."/>
            <person name="Alverson A.J."/>
        </authorList>
    </citation>
    <scope>NUCLEOTIDE SEQUENCE [LARGE SCALE GENOMIC DNA]</scope>
    <source>
        <strain evidence="1 2">AJA276-08</strain>
    </source>
</reference>
<dbReference type="AlphaFoldDB" id="A0ABD3QT10"/>
<evidence type="ECO:0000313" key="1">
    <source>
        <dbReference type="EMBL" id="KAL3802136.1"/>
    </source>
</evidence>
<keyword evidence="2" id="KW-1185">Reference proteome</keyword>
<dbReference type="Proteomes" id="UP001530315">
    <property type="component" value="Unassembled WGS sequence"/>
</dbReference>
<accession>A0ABD3QT10</accession>
<name>A0ABD3QT10_9STRA</name>
<proteinExistence type="predicted"/>
<organism evidence="1 2">
    <name type="scientific">Stephanodiscus triporus</name>
    <dbReference type="NCBI Taxonomy" id="2934178"/>
    <lineage>
        <taxon>Eukaryota</taxon>
        <taxon>Sar</taxon>
        <taxon>Stramenopiles</taxon>
        <taxon>Ochrophyta</taxon>
        <taxon>Bacillariophyta</taxon>
        <taxon>Coscinodiscophyceae</taxon>
        <taxon>Thalassiosirophycidae</taxon>
        <taxon>Stephanodiscales</taxon>
        <taxon>Stephanodiscaceae</taxon>
        <taxon>Stephanodiscus</taxon>
    </lineage>
</organism>
<comment type="caution">
    <text evidence="1">The sequence shown here is derived from an EMBL/GenBank/DDBJ whole genome shotgun (WGS) entry which is preliminary data.</text>
</comment>
<evidence type="ECO:0000313" key="2">
    <source>
        <dbReference type="Proteomes" id="UP001530315"/>
    </source>
</evidence>
<protein>
    <submittedName>
        <fullName evidence="1">Uncharacterized protein</fullName>
    </submittedName>
</protein>
<sequence length="70" mass="7593">MKKVVGLCFQASEALPFTFPNGAPAPAAESLPAEDGTKLIDLLEKLDKPSCYTWNENTGYPWGNLFMGAE</sequence>